<protein>
    <recommendedName>
        <fullName evidence="3">Transposase IS200-like domain-containing protein</fullName>
    </recommendedName>
</protein>
<dbReference type="EMBL" id="JBCDNA010000001">
    <property type="protein sequence ID" value="MEL4454263.1"/>
    <property type="molecule type" value="Genomic_DNA"/>
</dbReference>
<evidence type="ECO:0000313" key="2">
    <source>
        <dbReference type="Proteomes" id="UP001474120"/>
    </source>
</evidence>
<name>A0ABU9KVP5_9FLAO</name>
<reference evidence="1 2" key="1">
    <citation type="submission" date="2024-04" db="EMBL/GenBank/DDBJ databases">
        <title>whole genome sequencing of Lutimonas vermicola strain IMCC1616.</title>
        <authorList>
            <person name="Bae S.S."/>
        </authorList>
    </citation>
    <scope>NUCLEOTIDE SEQUENCE [LARGE SCALE GENOMIC DNA]</scope>
    <source>
        <strain evidence="1 2">IMCC1616</strain>
    </source>
</reference>
<evidence type="ECO:0000313" key="1">
    <source>
        <dbReference type="EMBL" id="MEL4454263.1"/>
    </source>
</evidence>
<dbReference type="RefSeq" id="WP_342157764.1">
    <property type="nucleotide sequence ID" value="NZ_JBCDNA010000001.1"/>
</dbReference>
<dbReference type="SUPFAM" id="SSF143422">
    <property type="entry name" value="Transposase IS200-like"/>
    <property type="match status" value="1"/>
</dbReference>
<dbReference type="PANTHER" id="PTHR34322">
    <property type="entry name" value="TRANSPOSASE, Y1_TNP DOMAIN-CONTAINING"/>
    <property type="match status" value="1"/>
</dbReference>
<dbReference type="Proteomes" id="UP001474120">
    <property type="component" value="Unassembled WGS sequence"/>
</dbReference>
<dbReference type="PANTHER" id="PTHR34322:SF2">
    <property type="entry name" value="TRANSPOSASE IS200-LIKE DOMAIN-CONTAINING PROTEIN"/>
    <property type="match status" value="1"/>
</dbReference>
<organism evidence="1 2">
    <name type="scientific">Lutimonas vermicola</name>
    <dbReference type="NCBI Taxonomy" id="414288"/>
    <lineage>
        <taxon>Bacteria</taxon>
        <taxon>Pseudomonadati</taxon>
        <taxon>Bacteroidota</taxon>
        <taxon>Flavobacteriia</taxon>
        <taxon>Flavobacteriales</taxon>
        <taxon>Flavobacteriaceae</taxon>
        <taxon>Lutimonas</taxon>
    </lineage>
</organism>
<comment type="caution">
    <text evidence="1">The sequence shown here is derived from an EMBL/GenBank/DDBJ whole genome shotgun (WGS) entry which is preliminary data.</text>
</comment>
<proteinExistence type="predicted"/>
<dbReference type="Gene3D" id="3.30.70.1290">
    <property type="entry name" value="Transposase IS200-like"/>
    <property type="match status" value="1"/>
</dbReference>
<dbReference type="InterPro" id="IPR036515">
    <property type="entry name" value="Transposase_17_sf"/>
</dbReference>
<gene>
    <name evidence="1" type="ORF">AABB81_00035</name>
</gene>
<sequence length="171" mass="20120">MDRFICPYADILAWCLMPNHFHLMILVREVELFYEKKSKELLNGSEIVNQNIYKKRALNESIGILLRSYTRIINAENKFTGSLFRKKSKANVINSFKGLQSNFWKSKIAIFNMLPENQYPQICFNYIHHNPVKAGLVSKDIDWEFSSARDYANLRDNDIVKKELARSYVDF</sequence>
<keyword evidence="2" id="KW-1185">Reference proteome</keyword>
<evidence type="ECO:0008006" key="3">
    <source>
        <dbReference type="Google" id="ProtNLM"/>
    </source>
</evidence>
<accession>A0ABU9KVP5</accession>